<feature type="compositionally biased region" description="Basic and acidic residues" evidence="1">
    <location>
        <begin position="115"/>
        <end position="125"/>
    </location>
</feature>
<evidence type="ECO:0000256" key="1">
    <source>
        <dbReference type="SAM" id="MobiDB-lite"/>
    </source>
</evidence>
<sequence>MLFFLSFLLSSYKAFLSLIHFFPCVKHSRRSSARCLSLYFRQEVLFHGLPVDLRCTVVPRRCGRKRKVTHGKKKRKQSSPIHWRIVGSKREFKGKRKGVRSIVEMFSSTEKMEKCEKADMARETEVDSASLSPF</sequence>
<evidence type="ECO:0000313" key="3">
    <source>
        <dbReference type="EMBL" id="MAA12859.1"/>
    </source>
</evidence>
<proteinExistence type="predicted"/>
<organism evidence="3">
    <name type="scientific">Rhipicephalus zambeziensis</name>
    <dbReference type="NCBI Taxonomy" id="60191"/>
    <lineage>
        <taxon>Eukaryota</taxon>
        <taxon>Metazoa</taxon>
        <taxon>Ecdysozoa</taxon>
        <taxon>Arthropoda</taxon>
        <taxon>Chelicerata</taxon>
        <taxon>Arachnida</taxon>
        <taxon>Acari</taxon>
        <taxon>Parasitiformes</taxon>
        <taxon>Ixodida</taxon>
        <taxon>Ixodoidea</taxon>
        <taxon>Ixodidae</taxon>
        <taxon>Rhipicephalinae</taxon>
        <taxon>Rhipicephalus</taxon>
        <taxon>Rhipicephalus</taxon>
    </lineage>
</organism>
<keyword evidence="2" id="KW-0732">Signal</keyword>
<evidence type="ECO:0000256" key="2">
    <source>
        <dbReference type="SAM" id="SignalP"/>
    </source>
</evidence>
<name>A0A224YB36_9ACAR</name>
<evidence type="ECO:0008006" key="4">
    <source>
        <dbReference type="Google" id="ProtNLM"/>
    </source>
</evidence>
<dbReference type="AlphaFoldDB" id="A0A224YB36"/>
<feature type="chain" id="PRO_5012578583" description="Secreted protein" evidence="2">
    <location>
        <begin position="17"/>
        <end position="134"/>
    </location>
</feature>
<protein>
    <recommendedName>
        <fullName evidence="4">Secreted protein</fullName>
    </recommendedName>
</protein>
<reference evidence="3" key="1">
    <citation type="journal article" date="2017" name="Parasit. Vectors">
        <title>Sialotranscriptomics of Rhipicephalus zambeziensis reveals intricate expression profiles of secretory proteins and suggests tight temporal transcriptional regulation during blood-feeding.</title>
        <authorList>
            <person name="de Castro M.H."/>
            <person name="de Klerk D."/>
            <person name="Pienaar R."/>
            <person name="Rees D.J.G."/>
            <person name="Mans B.J."/>
        </authorList>
    </citation>
    <scope>NUCLEOTIDE SEQUENCE</scope>
    <source>
        <tissue evidence="3">Salivary glands</tissue>
    </source>
</reference>
<feature type="region of interest" description="Disordered" evidence="1">
    <location>
        <begin position="115"/>
        <end position="134"/>
    </location>
</feature>
<dbReference type="EMBL" id="GFPF01001713">
    <property type="protein sequence ID" value="MAA12859.1"/>
    <property type="molecule type" value="Transcribed_RNA"/>
</dbReference>
<feature type="signal peptide" evidence="2">
    <location>
        <begin position="1"/>
        <end position="16"/>
    </location>
</feature>
<accession>A0A224YB36</accession>